<dbReference type="AlphaFoldDB" id="A0A9X3NFJ5"/>
<dbReference type="Proteomes" id="UP001147653">
    <property type="component" value="Unassembled WGS sequence"/>
</dbReference>
<gene>
    <name evidence="1" type="ORF">OJ997_33475</name>
</gene>
<protein>
    <submittedName>
        <fullName evidence="1">Uncharacterized protein</fullName>
    </submittedName>
</protein>
<organism evidence="1 2">
    <name type="scientific">Solirubrobacter phytolaccae</name>
    <dbReference type="NCBI Taxonomy" id="1404360"/>
    <lineage>
        <taxon>Bacteria</taxon>
        <taxon>Bacillati</taxon>
        <taxon>Actinomycetota</taxon>
        <taxon>Thermoleophilia</taxon>
        <taxon>Solirubrobacterales</taxon>
        <taxon>Solirubrobacteraceae</taxon>
        <taxon>Solirubrobacter</taxon>
    </lineage>
</organism>
<evidence type="ECO:0000313" key="1">
    <source>
        <dbReference type="EMBL" id="MDA0185264.1"/>
    </source>
</evidence>
<comment type="caution">
    <text evidence="1">The sequence shown here is derived from an EMBL/GenBank/DDBJ whole genome shotgun (WGS) entry which is preliminary data.</text>
</comment>
<name>A0A9X3NFJ5_9ACTN</name>
<accession>A0A9X3NFJ5</accession>
<keyword evidence="2" id="KW-1185">Reference proteome</keyword>
<reference evidence="1" key="1">
    <citation type="submission" date="2022-10" db="EMBL/GenBank/DDBJ databases">
        <title>The WGS of Solirubrobacter phytolaccae KCTC 29190.</title>
        <authorList>
            <person name="Jiang Z."/>
        </authorList>
    </citation>
    <scope>NUCLEOTIDE SEQUENCE</scope>
    <source>
        <strain evidence="1">KCTC 29190</strain>
    </source>
</reference>
<dbReference type="RefSeq" id="WP_270029760.1">
    <property type="nucleotide sequence ID" value="NZ_JAPDDP010000105.1"/>
</dbReference>
<sequence>MDWDVYDRSRRYFRLVYAVPMQDRAFAPVGTLSVTINRDVTAPQADLIKTARSAARGMALTCRLVLEFA</sequence>
<proteinExistence type="predicted"/>
<evidence type="ECO:0000313" key="2">
    <source>
        <dbReference type="Proteomes" id="UP001147653"/>
    </source>
</evidence>
<dbReference type="EMBL" id="JAPDDP010000105">
    <property type="protein sequence ID" value="MDA0185264.1"/>
    <property type="molecule type" value="Genomic_DNA"/>
</dbReference>